<gene>
    <name evidence="2" type="ORF">J0695_12865</name>
</gene>
<accession>A0A939F602</accession>
<dbReference type="Proteomes" id="UP000664167">
    <property type="component" value="Unassembled WGS sequence"/>
</dbReference>
<organism evidence="2 3">
    <name type="scientific">Streptomyces beijiangensis</name>
    <dbReference type="NCBI Taxonomy" id="163361"/>
    <lineage>
        <taxon>Bacteria</taxon>
        <taxon>Bacillati</taxon>
        <taxon>Actinomycetota</taxon>
        <taxon>Actinomycetes</taxon>
        <taxon>Kitasatosporales</taxon>
        <taxon>Streptomycetaceae</taxon>
        <taxon>Streptomyces</taxon>
    </lineage>
</organism>
<feature type="transmembrane region" description="Helical" evidence="1">
    <location>
        <begin position="465"/>
        <end position="486"/>
    </location>
</feature>
<keyword evidence="1" id="KW-0812">Transmembrane</keyword>
<protein>
    <submittedName>
        <fullName evidence="2">Membrane-associated oxidoreductase</fullName>
    </submittedName>
</protein>
<reference evidence="2" key="1">
    <citation type="submission" date="2021-03" db="EMBL/GenBank/DDBJ databases">
        <title>Streptomyces poriferae sp. nov., a novel marine sponge-derived Actinobacteria species with anti-MRSA activity.</title>
        <authorList>
            <person name="Sandoval-Powers M."/>
            <person name="Kralova S."/>
            <person name="Nguyen G.-S."/>
            <person name="Fawwal D."/>
            <person name="Degnes K."/>
            <person name="Klinkenberg G."/>
            <person name="Sletta H."/>
            <person name="Wentzel A."/>
            <person name="Liles M.R."/>
        </authorList>
    </citation>
    <scope>NUCLEOTIDE SEQUENCE</scope>
    <source>
        <strain evidence="2">DSM 41794</strain>
    </source>
</reference>
<dbReference type="AlphaFoldDB" id="A0A939F602"/>
<proteinExistence type="predicted"/>
<evidence type="ECO:0000313" key="2">
    <source>
        <dbReference type="EMBL" id="MBO0512692.1"/>
    </source>
</evidence>
<dbReference type="EMBL" id="JAFLRJ010000114">
    <property type="protein sequence ID" value="MBO0512692.1"/>
    <property type="molecule type" value="Genomic_DNA"/>
</dbReference>
<evidence type="ECO:0000256" key="1">
    <source>
        <dbReference type="SAM" id="Phobius"/>
    </source>
</evidence>
<comment type="caution">
    <text evidence="2">The sequence shown here is derived from an EMBL/GenBank/DDBJ whole genome shotgun (WGS) entry which is preliminary data.</text>
</comment>
<keyword evidence="1" id="KW-0472">Membrane</keyword>
<dbReference type="RefSeq" id="WP_206962152.1">
    <property type="nucleotide sequence ID" value="NZ_BAAAJJ010000004.1"/>
</dbReference>
<name>A0A939F602_9ACTN</name>
<sequence>MEITDLTPTEQRIREAFLRGAAVDLREAPDDEAASGHSWGPDRTVRAEVLRWLLLGDHLRDGWTIGLWLTGARIVGRLHLAYGVVEHPVHLAACHFDEPLSLYGAQLRQLELNGSHLPALNAATVRIDGVLRMTGCRVTGSVALGGARIAGALFLDNAELGTATDGSGQQEDPVLQLNHAVLGTDVWGTGLVAHGQVRLLAAQIAGTLNFDDARIRHPGHTAVEAENLSVGADVRGMRLEVTGRVNLRGARIPGQLNLAYATLANPGGMALRASTAVIGELWLRDAAPIEGSVNLRRAQIDFLHAAPGVWPGAVRLDGLTYTTLAPHEPAERRLPLLARDEGGYVPYAYEQLSAAYRRMGDDRAARTVQLTRQRRHRTTLPWYGRLWGQVQDVTVGYGFRPVRAAVWLFSLLLAGSVAYALHHPHPLKAGEAPAFSPVFYTLDLLLPVIDFGQERAFTPDGWLQGLSYLLIITGWILATTIVAGITRAVSRQ</sequence>
<keyword evidence="1" id="KW-1133">Transmembrane helix</keyword>
<keyword evidence="3" id="KW-1185">Reference proteome</keyword>
<evidence type="ECO:0000313" key="3">
    <source>
        <dbReference type="Proteomes" id="UP000664167"/>
    </source>
</evidence>